<dbReference type="InterPro" id="IPR002818">
    <property type="entry name" value="DJ-1/PfpI"/>
</dbReference>
<evidence type="ECO:0000313" key="5">
    <source>
        <dbReference type="EMBL" id="MCK0206734.1"/>
    </source>
</evidence>
<protein>
    <submittedName>
        <fullName evidence="5">GlxA family transcriptional regulator</fullName>
    </submittedName>
</protein>
<dbReference type="Pfam" id="PF01965">
    <property type="entry name" value="DJ-1_PfpI"/>
    <property type="match status" value="1"/>
</dbReference>
<dbReference type="PANTHER" id="PTHR43130:SF3">
    <property type="entry name" value="HTH-TYPE TRANSCRIPTIONAL REGULATOR RV1931C"/>
    <property type="match status" value="1"/>
</dbReference>
<proteinExistence type="predicted"/>
<organism evidence="5 6">
    <name type="scientific">Ancylobacter koreensis</name>
    <dbReference type="NCBI Taxonomy" id="266121"/>
    <lineage>
        <taxon>Bacteria</taxon>
        <taxon>Pseudomonadati</taxon>
        <taxon>Pseudomonadota</taxon>
        <taxon>Alphaproteobacteria</taxon>
        <taxon>Hyphomicrobiales</taxon>
        <taxon>Xanthobacteraceae</taxon>
        <taxon>Ancylobacter</taxon>
    </lineage>
</organism>
<dbReference type="Gene3D" id="1.10.10.60">
    <property type="entry name" value="Homeodomain-like"/>
    <property type="match status" value="1"/>
</dbReference>
<sequence>MRRVGFIISAGYSPMGFAISTAFEIANAQAAYRGEPAPYALDFVSGQGGPVLTSQGFSVMTAPPGEGRFDLLVVGASMEEAEVATVEFVRRLAGQTRRLAGPCLGAFTLAAAGLLDGRRATTHWMRARELQQRYPAVKVEEDRIFIADGPVWTSAGMSAGIDLALALIEEDLGTEVARSIARKLVLYHRRAGGQSQFSSLLELEPSSDRIQKVLTFARRNLSSRLAVEDLAEVAHLSPRQFSRAFHAETGQSPAKAVENLRLEAARTLMEDTSHPIDTVARQTGFADRDRMRRAFLRAFGQPPQVIRRQARGQRGEPPVPAGEEMEDA</sequence>
<dbReference type="PANTHER" id="PTHR43130">
    <property type="entry name" value="ARAC-FAMILY TRANSCRIPTIONAL REGULATOR"/>
    <property type="match status" value="1"/>
</dbReference>
<dbReference type="SUPFAM" id="SSF46689">
    <property type="entry name" value="Homeodomain-like"/>
    <property type="match status" value="2"/>
</dbReference>
<dbReference type="Pfam" id="PF12833">
    <property type="entry name" value="HTH_18"/>
    <property type="match status" value="1"/>
</dbReference>
<keyword evidence="1" id="KW-0805">Transcription regulation</keyword>
<comment type="caution">
    <text evidence="5">The sequence shown here is derived from an EMBL/GenBank/DDBJ whole genome shotgun (WGS) entry which is preliminary data.</text>
</comment>
<evidence type="ECO:0000256" key="1">
    <source>
        <dbReference type="ARBA" id="ARBA00023015"/>
    </source>
</evidence>
<keyword evidence="6" id="KW-1185">Reference proteome</keyword>
<dbReference type="InterPro" id="IPR009057">
    <property type="entry name" value="Homeodomain-like_sf"/>
</dbReference>
<dbReference type="InterPro" id="IPR018060">
    <property type="entry name" value="HTH_AraC"/>
</dbReference>
<dbReference type="InterPro" id="IPR029062">
    <property type="entry name" value="Class_I_gatase-like"/>
</dbReference>
<evidence type="ECO:0000256" key="3">
    <source>
        <dbReference type="SAM" id="MobiDB-lite"/>
    </source>
</evidence>
<dbReference type="EMBL" id="JALKCG010000001">
    <property type="protein sequence ID" value="MCK0206734.1"/>
    <property type="molecule type" value="Genomic_DNA"/>
</dbReference>
<dbReference type="Gene3D" id="3.40.50.880">
    <property type="match status" value="1"/>
</dbReference>
<reference evidence="5 6" key="1">
    <citation type="submission" date="2022-04" db="EMBL/GenBank/DDBJ databases">
        <authorList>
            <person name="Grouzdev D.S."/>
            <person name="Pantiukh K.S."/>
            <person name="Krutkina M.S."/>
        </authorList>
    </citation>
    <scope>NUCLEOTIDE SEQUENCE [LARGE SCALE GENOMIC DNA]</scope>
    <source>
        <strain evidence="5 6">Jip08</strain>
    </source>
</reference>
<gene>
    <name evidence="5" type="ORF">MWN33_01665</name>
</gene>
<evidence type="ECO:0000259" key="4">
    <source>
        <dbReference type="PROSITE" id="PS01124"/>
    </source>
</evidence>
<keyword evidence="2" id="KW-0804">Transcription</keyword>
<evidence type="ECO:0000256" key="2">
    <source>
        <dbReference type="ARBA" id="ARBA00023163"/>
    </source>
</evidence>
<dbReference type="Proteomes" id="UP001202867">
    <property type="component" value="Unassembled WGS sequence"/>
</dbReference>
<reference evidence="6" key="2">
    <citation type="submission" date="2023-07" db="EMBL/GenBank/DDBJ databases">
        <title>Ancylobacter moscoviensis sp. nov., facultatively methylotrophic bacteria from activated sludge and the reclassification of Starkeya novella (Starkey 1934) Kelly et al. 2000 as Ancylobacter novellus comb. nov., Starkeya koreensis Im et al. 2006 as Ancylobacter koreensis comb.nov., Angulomicrobium tetraedrale Vasil'eva et al. 1986 as Ancylobacter tetraedralis comb. nov., Angulomicrobium amanitiforme Fritz et al. 2004 as Ancylobacter amanitiformis comb. nov. and Methylorhabdus multivorans Doronina et al. 1996 as Ancylobacter multivorans comb. nov. and emended description of the genus Ancylobacter.</title>
        <authorList>
            <person name="Doronina N."/>
            <person name="Chemodurova A."/>
            <person name="Grouzdev D."/>
            <person name="Koziaeva V."/>
            <person name="Shi W."/>
            <person name="Wu L."/>
            <person name="Kaparullina E."/>
        </authorList>
    </citation>
    <scope>NUCLEOTIDE SEQUENCE [LARGE SCALE GENOMIC DNA]</scope>
    <source>
        <strain evidence="6">Jip08</strain>
    </source>
</reference>
<feature type="domain" description="HTH araC/xylS-type" evidence="4">
    <location>
        <begin position="211"/>
        <end position="309"/>
    </location>
</feature>
<feature type="region of interest" description="Disordered" evidence="3">
    <location>
        <begin position="302"/>
        <end position="328"/>
    </location>
</feature>
<dbReference type="SUPFAM" id="SSF52317">
    <property type="entry name" value="Class I glutamine amidotransferase-like"/>
    <property type="match status" value="1"/>
</dbReference>
<dbReference type="RefSeq" id="WP_247198331.1">
    <property type="nucleotide sequence ID" value="NZ_JALKCG010000001.1"/>
</dbReference>
<dbReference type="PROSITE" id="PS01124">
    <property type="entry name" value="HTH_ARAC_FAMILY_2"/>
    <property type="match status" value="1"/>
</dbReference>
<evidence type="ECO:0000313" key="6">
    <source>
        <dbReference type="Proteomes" id="UP001202867"/>
    </source>
</evidence>
<dbReference type="InterPro" id="IPR052158">
    <property type="entry name" value="INH-QAR"/>
</dbReference>
<dbReference type="SMART" id="SM00342">
    <property type="entry name" value="HTH_ARAC"/>
    <property type="match status" value="1"/>
</dbReference>
<name>A0ABT0DHS4_9HYPH</name>
<dbReference type="CDD" id="cd03137">
    <property type="entry name" value="GATase1_AraC_1"/>
    <property type="match status" value="1"/>
</dbReference>
<accession>A0ABT0DHS4</accession>